<comment type="caution">
    <text evidence="1">The sequence shown here is derived from an EMBL/GenBank/DDBJ whole genome shotgun (WGS) entry which is preliminary data.</text>
</comment>
<proteinExistence type="predicted"/>
<protein>
    <submittedName>
        <fullName evidence="1">HAD hydrolase-like protein</fullName>
    </submittedName>
</protein>
<dbReference type="Proteomes" id="UP001304671">
    <property type="component" value="Unassembled WGS sequence"/>
</dbReference>
<accession>A0ABU5QP12</accession>
<dbReference type="Gene3D" id="1.10.150.240">
    <property type="entry name" value="Putative phosphatase, domain 2"/>
    <property type="match status" value="1"/>
</dbReference>
<dbReference type="PANTHER" id="PTHR43434:SF19">
    <property type="entry name" value="PHOSPHONOACETALDEHYDE HYDROLASE"/>
    <property type="match status" value="1"/>
</dbReference>
<dbReference type="InterPro" id="IPR023198">
    <property type="entry name" value="PGP-like_dom2"/>
</dbReference>
<dbReference type="PANTHER" id="PTHR43434">
    <property type="entry name" value="PHOSPHOGLYCOLATE PHOSPHATASE"/>
    <property type="match status" value="1"/>
</dbReference>
<keyword evidence="2" id="KW-1185">Reference proteome</keyword>
<dbReference type="EMBL" id="JAYFUL010000017">
    <property type="protein sequence ID" value="MEA5258520.1"/>
    <property type="molecule type" value="Genomic_DNA"/>
</dbReference>
<dbReference type="SFLD" id="SFLDG01129">
    <property type="entry name" value="C1.5:_HAD__Beta-PGM__Phosphata"/>
    <property type="match status" value="1"/>
</dbReference>
<organism evidence="1 2">
    <name type="scientific">Arcicella aquatica</name>
    <dbReference type="NCBI Taxonomy" id="217141"/>
    <lineage>
        <taxon>Bacteria</taxon>
        <taxon>Pseudomonadati</taxon>
        <taxon>Bacteroidota</taxon>
        <taxon>Cytophagia</taxon>
        <taxon>Cytophagales</taxon>
        <taxon>Flectobacillaceae</taxon>
        <taxon>Arcicella</taxon>
    </lineage>
</organism>
<evidence type="ECO:0000313" key="1">
    <source>
        <dbReference type="EMBL" id="MEA5258520.1"/>
    </source>
</evidence>
<dbReference type="InterPro" id="IPR050155">
    <property type="entry name" value="HAD-like_hydrolase_sf"/>
</dbReference>
<dbReference type="SUPFAM" id="SSF56784">
    <property type="entry name" value="HAD-like"/>
    <property type="match status" value="1"/>
</dbReference>
<dbReference type="SFLD" id="SFLDS00003">
    <property type="entry name" value="Haloacid_Dehalogenase"/>
    <property type="match status" value="1"/>
</dbReference>
<sequence>MSLIELVTFDMAGTTVQDRHEVEMCFIEAATQTGLTVSPERVLALQGYSKKYVFELLWSEMIGDNHPDLREFVNNSYHTFCEILENHYINNDIYPTEGCLEIFDYLKSKKIKIALTTGFYRKVTNIILQKLGWLDGLNNNYVGNENTIIQLSIASDEVQKGRPEPFMIQKAIQVLNVSDANRVINIGDTPSDLKSGVRAGCRMSLGVTNGTHTRQQLSIHRNDGLLNKVSDIKEIIENIENERLESDTPFPFLKKLNFLL</sequence>
<dbReference type="InterPro" id="IPR036412">
    <property type="entry name" value="HAD-like_sf"/>
</dbReference>
<reference evidence="1 2" key="1">
    <citation type="submission" date="2023-12" db="EMBL/GenBank/DDBJ databases">
        <title>Novel species of the genus Arcicella isolated from rivers.</title>
        <authorList>
            <person name="Lu H."/>
        </authorList>
    </citation>
    <scope>NUCLEOTIDE SEQUENCE [LARGE SCALE GENOMIC DNA]</scope>
    <source>
        <strain evidence="1 2">LMG 21963</strain>
    </source>
</reference>
<dbReference type="Pfam" id="PF00702">
    <property type="entry name" value="Hydrolase"/>
    <property type="match status" value="1"/>
</dbReference>
<dbReference type="Gene3D" id="3.40.50.1000">
    <property type="entry name" value="HAD superfamily/HAD-like"/>
    <property type="match status" value="1"/>
</dbReference>
<dbReference type="RefSeq" id="WP_323249678.1">
    <property type="nucleotide sequence ID" value="NZ_JAYFUL010000017.1"/>
</dbReference>
<evidence type="ECO:0000313" key="2">
    <source>
        <dbReference type="Proteomes" id="UP001304671"/>
    </source>
</evidence>
<dbReference type="InterPro" id="IPR023214">
    <property type="entry name" value="HAD_sf"/>
</dbReference>
<name>A0ABU5QP12_9BACT</name>
<gene>
    <name evidence="1" type="ORF">VB264_12060</name>
</gene>